<keyword evidence="2" id="KW-1185">Reference proteome</keyword>
<evidence type="ECO:0000313" key="1">
    <source>
        <dbReference type="EMBL" id="EFW23720.1"/>
    </source>
</evidence>
<comment type="caution">
    <text evidence="1">The sequence shown here is derived from an EMBL/GenBank/DDBJ whole genome shotgun (WGS) entry which is preliminary data.</text>
</comment>
<protein>
    <submittedName>
        <fullName evidence="1">Uncharacterized protein</fullName>
    </submittedName>
</protein>
<dbReference type="EMBL" id="AECQ01000036">
    <property type="protein sequence ID" value="EFW23720.1"/>
    <property type="molecule type" value="Genomic_DNA"/>
</dbReference>
<dbReference type="STRING" id="706433.HMPREF9430_01847"/>
<gene>
    <name evidence="1" type="ORF">HMPREF9430_01847</name>
</gene>
<reference evidence="1 2" key="1">
    <citation type="submission" date="2010-08" db="EMBL/GenBank/DDBJ databases">
        <authorList>
            <person name="Weinstock G."/>
            <person name="Sodergren E."/>
            <person name="Clifton S."/>
            <person name="Fulton L."/>
            <person name="Fulton B."/>
            <person name="Courtney L."/>
            <person name="Fronick C."/>
            <person name="Harrison M."/>
            <person name="Strong C."/>
            <person name="Farmer C."/>
            <person name="Delahaunty K."/>
            <person name="Markovic C."/>
            <person name="Hall O."/>
            <person name="Minx P."/>
            <person name="Tomlinson C."/>
            <person name="Mitreva M."/>
            <person name="Hou S."/>
            <person name="Chen J."/>
            <person name="Wollam A."/>
            <person name="Pepin K.H."/>
            <person name="Johnson M."/>
            <person name="Bhonagiri V."/>
            <person name="Zhang X."/>
            <person name="Suruliraj S."/>
            <person name="Warren W."/>
            <person name="Chinwalla A."/>
            <person name="Mardis E.R."/>
            <person name="Wilson R.K."/>
        </authorList>
    </citation>
    <scope>NUCLEOTIDE SEQUENCE [LARGE SCALE GENOMIC DNA]</scope>
    <source>
        <strain evidence="1 2">F0204</strain>
    </source>
</reference>
<name>E7MQL1_9FIRM</name>
<proteinExistence type="predicted"/>
<organism evidence="1 2">
    <name type="scientific">Solobacterium moorei F0204</name>
    <dbReference type="NCBI Taxonomy" id="706433"/>
    <lineage>
        <taxon>Bacteria</taxon>
        <taxon>Bacillati</taxon>
        <taxon>Bacillota</taxon>
        <taxon>Erysipelotrichia</taxon>
        <taxon>Erysipelotrichales</taxon>
        <taxon>Erysipelotrichaceae</taxon>
        <taxon>Solobacterium</taxon>
    </lineage>
</organism>
<dbReference type="Proteomes" id="UP000004097">
    <property type="component" value="Unassembled WGS sequence"/>
</dbReference>
<dbReference type="AlphaFoldDB" id="E7MQL1"/>
<evidence type="ECO:0000313" key="2">
    <source>
        <dbReference type="Proteomes" id="UP000004097"/>
    </source>
</evidence>
<dbReference type="HOGENOM" id="CLU_173913_0_1_9"/>
<accession>E7MQL1</accession>
<sequence>MNVFSKTSITSLKGEMFYARKRFLSAKEVGEIMGRSNSYAHRYICQLNEELEKKGYLTIKGRVVSTYFYERFFSKDDETKDNKYVRIQR</sequence>